<dbReference type="PANTHER" id="PTHR13939:SF0">
    <property type="entry name" value="NMN AMIDOHYDROLASE-LIKE PROTEIN YFAY"/>
    <property type="match status" value="1"/>
</dbReference>
<gene>
    <name evidence="3" type="ORF">LY01_01879</name>
</gene>
<evidence type="ECO:0000313" key="4">
    <source>
        <dbReference type="Proteomes" id="UP000239002"/>
    </source>
</evidence>
<proteinExistence type="inferred from homology"/>
<dbReference type="InterPro" id="IPR050101">
    <property type="entry name" value="CinA"/>
</dbReference>
<dbReference type="OrthoDB" id="9801454at2"/>
<dbReference type="Pfam" id="PF18146">
    <property type="entry name" value="CinA_KH"/>
    <property type="match status" value="1"/>
</dbReference>
<dbReference type="NCBIfam" id="TIGR00200">
    <property type="entry name" value="cinA_nterm"/>
    <property type="match status" value="1"/>
</dbReference>
<dbReference type="EMBL" id="PTJE01000003">
    <property type="protein sequence ID" value="PPK95126.1"/>
    <property type="molecule type" value="Genomic_DNA"/>
</dbReference>
<dbReference type="PIRSF" id="PIRSF006728">
    <property type="entry name" value="CinA"/>
    <property type="match status" value="1"/>
</dbReference>
<sequence>MKATIITIGDEILIGQIVDTNSEWMAQELNKIGVDVYEIISISDNREHILSAFAKAESQSDIVLMTGGLGPTKDDITKKTICEYTNDTLVLNQDVLDHVTQLFAKYVKDAMVDMNKDQALVPSQAQIIKNDFGTAPGMWFENNGVIFISMPGVPFEMKEIMLSGVLPRLKAMPGLPFIHHRTILTAGQGESTIATRLEDWQNNLPASIKLAYLPSLGTVRLRLSSKGMDKGHILKSVDDQIKELYLLIPDIIVGESNEEGLVDQVSRLFKEQNKSLATAESCTGGKIANLITEIPGASQFFKGSTITYATASKVDILGIDETLIDKYSVVSHEVAEAMAVAAKKKFESNYAIATTGNAGPSKGDSDAPVGTVYIGIATEDESFALKFMMGNHRERVIQKTVNKAFELLQKELLKKGGQ</sequence>
<dbReference type="Pfam" id="PF02464">
    <property type="entry name" value="CinA"/>
    <property type="match status" value="1"/>
</dbReference>
<dbReference type="Gene3D" id="3.90.950.20">
    <property type="entry name" value="CinA-like"/>
    <property type="match status" value="1"/>
</dbReference>
<dbReference type="AlphaFoldDB" id="A0A2S6ILS4"/>
<dbReference type="SMART" id="SM00852">
    <property type="entry name" value="MoCF_biosynth"/>
    <property type="match status" value="1"/>
</dbReference>
<dbReference type="InterPro" id="IPR001453">
    <property type="entry name" value="MoaB/Mog_dom"/>
</dbReference>
<dbReference type="InterPro" id="IPR008136">
    <property type="entry name" value="CinA_C"/>
</dbReference>
<protein>
    <recommendedName>
        <fullName evidence="1">CinA-like protein</fullName>
    </recommendedName>
</protein>
<dbReference type="SUPFAM" id="SSF142433">
    <property type="entry name" value="CinA-like"/>
    <property type="match status" value="1"/>
</dbReference>
<dbReference type="InterPro" id="IPR041424">
    <property type="entry name" value="CinA_KH"/>
</dbReference>
<organism evidence="3 4">
    <name type="scientific">Nonlabens xylanidelens</name>
    <dbReference type="NCBI Taxonomy" id="191564"/>
    <lineage>
        <taxon>Bacteria</taxon>
        <taxon>Pseudomonadati</taxon>
        <taxon>Bacteroidota</taxon>
        <taxon>Flavobacteriia</taxon>
        <taxon>Flavobacteriales</taxon>
        <taxon>Flavobacteriaceae</taxon>
        <taxon>Nonlabens</taxon>
    </lineage>
</organism>
<evidence type="ECO:0000256" key="1">
    <source>
        <dbReference type="HAMAP-Rule" id="MF_00226"/>
    </source>
</evidence>
<dbReference type="PANTHER" id="PTHR13939">
    <property type="entry name" value="NICOTINAMIDE-NUCLEOTIDE AMIDOHYDROLASE PNCC"/>
    <property type="match status" value="1"/>
</dbReference>
<dbReference type="Pfam" id="PF00994">
    <property type="entry name" value="MoCF_biosynth"/>
    <property type="match status" value="1"/>
</dbReference>
<name>A0A2S6ILS4_9FLAO</name>
<dbReference type="Proteomes" id="UP000239002">
    <property type="component" value="Unassembled WGS sequence"/>
</dbReference>
<feature type="domain" description="MoaB/Mog" evidence="2">
    <location>
        <begin position="4"/>
        <end position="171"/>
    </location>
</feature>
<evidence type="ECO:0000259" key="2">
    <source>
        <dbReference type="SMART" id="SM00852"/>
    </source>
</evidence>
<evidence type="ECO:0000313" key="3">
    <source>
        <dbReference type="EMBL" id="PPK95126.1"/>
    </source>
</evidence>
<dbReference type="InterPro" id="IPR008135">
    <property type="entry name" value="Competence-induced_CinA"/>
</dbReference>
<dbReference type="NCBIfam" id="TIGR00199">
    <property type="entry name" value="PncC_domain"/>
    <property type="match status" value="1"/>
</dbReference>
<dbReference type="SUPFAM" id="SSF53218">
    <property type="entry name" value="Molybdenum cofactor biosynthesis proteins"/>
    <property type="match status" value="1"/>
</dbReference>
<comment type="caution">
    <text evidence="3">The sequence shown here is derived from an EMBL/GenBank/DDBJ whole genome shotgun (WGS) entry which is preliminary data.</text>
</comment>
<accession>A0A2S6ILS4</accession>
<reference evidence="3 4" key="1">
    <citation type="submission" date="2018-02" db="EMBL/GenBank/DDBJ databases">
        <title>Genomic Encyclopedia of Archaeal and Bacterial Type Strains, Phase II (KMG-II): from individual species to whole genera.</title>
        <authorList>
            <person name="Goeker M."/>
        </authorList>
    </citation>
    <scope>NUCLEOTIDE SEQUENCE [LARGE SCALE GENOMIC DNA]</scope>
    <source>
        <strain evidence="3 4">DSM 16809</strain>
    </source>
</reference>
<dbReference type="CDD" id="cd00885">
    <property type="entry name" value="cinA"/>
    <property type="match status" value="1"/>
</dbReference>
<dbReference type="HAMAP" id="MF_00226_B">
    <property type="entry name" value="CinA_B"/>
    <property type="match status" value="1"/>
</dbReference>
<keyword evidence="4" id="KW-1185">Reference proteome</keyword>
<dbReference type="InterPro" id="IPR036653">
    <property type="entry name" value="CinA-like_C"/>
</dbReference>
<dbReference type="InterPro" id="IPR036425">
    <property type="entry name" value="MoaB/Mog-like_dom_sf"/>
</dbReference>
<dbReference type="RefSeq" id="WP_104515552.1">
    <property type="nucleotide sequence ID" value="NZ_MQVW01000024.1"/>
</dbReference>
<comment type="similarity">
    <text evidence="1">Belongs to the CinA family.</text>
</comment>
<dbReference type="Gene3D" id="3.40.980.10">
    <property type="entry name" value="MoaB/Mog-like domain"/>
    <property type="match status" value="1"/>
</dbReference>